<dbReference type="OrthoDB" id="9815002at2"/>
<dbReference type="Proteomes" id="UP000006866">
    <property type="component" value="Chromosome"/>
</dbReference>
<dbReference type="Gene3D" id="1.10.530.10">
    <property type="match status" value="1"/>
</dbReference>
<evidence type="ECO:0000259" key="1">
    <source>
        <dbReference type="Pfam" id="PF01464"/>
    </source>
</evidence>
<dbReference type="PANTHER" id="PTHR37423">
    <property type="entry name" value="SOLUBLE LYTIC MUREIN TRANSGLYCOSYLASE-RELATED"/>
    <property type="match status" value="1"/>
</dbReference>
<protein>
    <submittedName>
        <fullName evidence="2">Lytic transglycosylase catalytic</fullName>
    </submittedName>
</protein>
<reference evidence="2 3" key="2">
    <citation type="journal article" date="2011" name="Stand. Genomic Sci.">
        <title>Complete genome sequence of the extremely halophilic Halanaerobium praevalens type strain (GSL).</title>
        <authorList>
            <person name="Ivanova N."/>
            <person name="Sikorski J."/>
            <person name="Chertkov O."/>
            <person name="Nolan M."/>
            <person name="Lucas S."/>
            <person name="Hammon N."/>
            <person name="Deshpande S."/>
            <person name="Cheng J.F."/>
            <person name="Tapia R."/>
            <person name="Han C."/>
            <person name="Goodwin L."/>
            <person name="Pitluck S."/>
            <person name="Huntemann M."/>
            <person name="Liolios K."/>
            <person name="Pagani I."/>
            <person name="Mavromatis K."/>
            <person name="Ovchinikova G."/>
            <person name="Pati A."/>
            <person name="Chen A."/>
            <person name="Palaniappan K."/>
            <person name="Land M."/>
            <person name="Hauser L."/>
            <person name="Brambilla E.M."/>
            <person name="Kannan K.P."/>
            <person name="Rohde M."/>
            <person name="Tindall B.J."/>
            <person name="Goker M."/>
            <person name="Detter J.C."/>
            <person name="Woyke T."/>
            <person name="Bristow J."/>
            <person name="Eisen J.A."/>
            <person name="Markowitz V."/>
            <person name="Hugenholtz P."/>
            <person name="Kyrpides N.C."/>
            <person name="Klenk H.P."/>
            <person name="Lapidus A."/>
        </authorList>
    </citation>
    <scope>NUCLEOTIDE SEQUENCE [LARGE SCALE GENOMIC DNA]</scope>
    <source>
        <strain evidence="3">ATCC 33744 / DSM 2228 / GSL</strain>
    </source>
</reference>
<dbReference type="SUPFAM" id="SSF53955">
    <property type="entry name" value="Lysozyme-like"/>
    <property type="match status" value="1"/>
</dbReference>
<accession>E3DNP5</accession>
<dbReference type="EMBL" id="CP002175">
    <property type="protein sequence ID" value="ADO77595.1"/>
    <property type="molecule type" value="Genomic_DNA"/>
</dbReference>
<feature type="domain" description="Transglycosylase SLT" evidence="1">
    <location>
        <begin position="45"/>
        <end position="152"/>
    </location>
</feature>
<dbReference type="InterPro" id="IPR023346">
    <property type="entry name" value="Lysozyme-like_dom_sf"/>
</dbReference>
<dbReference type="CAZy" id="GH23">
    <property type="family name" value="Glycoside Hydrolase Family 23"/>
</dbReference>
<dbReference type="CDD" id="cd16896">
    <property type="entry name" value="LT_Slt70-like"/>
    <property type="match status" value="1"/>
</dbReference>
<sequence length="184" mass="22017">MLRKNLNKLIIVFLLTVFLGFLFFNNLDLWTVRRNFSTIRYQKEIDKYAEQFSLDKELLTALIYVESRFNKNIKSHKGAIGLMQLMPTTAFWIAEELNYEDFKLEDLTNPETNIKFGSWYFAYLYQKFDKNLIKAIAAYNAGEDNVRQWTNQGWQADLELKLPFSETDNFVRRVISTRNYYQRN</sequence>
<proteinExistence type="predicted"/>
<evidence type="ECO:0000313" key="2">
    <source>
        <dbReference type="EMBL" id="ADO77595.1"/>
    </source>
</evidence>
<organism evidence="2 3">
    <name type="scientific">Halanaerobium praevalens (strain ATCC 33744 / DSM 2228 / GSL)</name>
    <dbReference type="NCBI Taxonomy" id="572479"/>
    <lineage>
        <taxon>Bacteria</taxon>
        <taxon>Bacillati</taxon>
        <taxon>Bacillota</taxon>
        <taxon>Clostridia</taxon>
        <taxon>Halanaerobiales</taxon>
        <taxon>Halanaerobiaceae</taxon>
        <taxon>Halanaerobium</taxon>
    </lineage>
</organism>
<reference evidence="3" key="1">
    <citation type="submission" date="2010-10" db="EMBL/GenBank/DDBJ databases">
        <title>The complete genome of Halanaerobium praevalens DSM 2228.</title>
        <authorList>
            <consortium name="US DOE Joint Genome Institute (JGI-PGF)"/>
            <person name="Lucas S."/>
            <person name="Copeland A."/>
            <person name="Lapidus A."/>
            <person name="Glavina del Rio T."/>
            <person name="Dalin E."/>
            <person name="Tice H."/>
            <person name="Bruce D."/>
            <person name="Goodwin L."/>
            <person name="Pitluck S."/>
            <person name="Kyrpides N."/>
            <person name="Mavromatis K."/>
            <person name="Ivanova N."/>
            <person name="Ovchinnikova G."/>
            <person name="Chertkov O."/>
            <person name="Detter J.C."/>
            <person name="Han C."/>
            <person name="Larimer F."/>
            <person name="Land M."/>
            <person name="Hauser L."/>
            <person name="Markowitz V."/>
            <person name="Cheng J.-F."/>
            <person name="Hugenholtz P."/>
            <person name="Woyke T."/>
            <person name="Wu D."/>
            <person name="Tindall B."/>
            <person name="Pomrenke H.G."/>
            <person name="Brambilla E."/>
            <person name="Klenk H.-P."/>
            <person name="Eisen J.A."/>
        </authorList>
    </citation>
    <scope>NUCLEOTIDE SEQUENCE [LARGE SCALE GENOMIC DNA]</scope>
    <source>
        <strain evidence="3">ATCC 33744 / DSM 2228 / GSL</strain>
    </source>
</reference>
<dbReference type="KEGG" id="hpk:Hprae_1468"/>
<dbReference type="Pfam" id="PF01464">
    <property type="entry name" value="SLT"/>
    <property type="match status" value="1"/>
</dbReference>
<name>E3DNP5_HALPG</name>
<dbReference type="AlphaFoldDB" id="E3DNP5"/>
<dbReference type="STRING" id="572479.Hprae_1468"/>
<dbReference type="PANTHER" id="PTHR37423:SF5">
    <property type="entry name" value="SOLUBLE LYTIC MUREIN TRANSGLYCOSYLASE"/>
    <property type="match status" value="1"/>
</dbReference>
<keyword evidence="3" id="KW-1185">Reference proteome</keyword>
<evidence type="ECO:0000313" key="3">
    <source>
        <dbReference type="Proteomes" id="UP000006866"/>
    </source>
</evidence>
<dbReference type="PATRIC" id="fig|572479.3.peg.1488"/>
<dbReference type="eggNOG" id="COG0741">
    <property type="taxonomic scope" value="Bacteria"/>
</dbReference>
<gene>
    <name evidence="2" type="ordered locus">Hprae_1468</name>
</gene>
<dbReference type="HOGENOM" id="CLU_065765_7_0_9"/>
<dbReference type="InterPro" id="IPR008258">
    <property type="entry name" value="Transglycosylase_SLT_dom_1"/>
</dbReference>